<accession>A0A0P9ETJ7</accession>
<evidence type="ECO:0000259" key="8">
    <source>
        <dbReference type="PROSITE" id="PS50968"/>
    </source>
</evidence>
<feature type="domain" description="Peripheral subunit-binding (PSBD)" evidence="9">
    <location>
        <begin position="136"/>
        <end position="173"/>
    </location>
</feature>
<evidence type="ECO:0000256" key="4">
    <source>
        <dbReference type="ARBA" id="ARBA00022823"/>
    </source>
</evidence>
<gene>
    <name evidence="10" type="ORF">AN477_19195</name>
</gene>
<evidence type="ECO:0000256" key="1">
    <source>
        <dbReference type="ARBA" id="ARBA00001938"/>
    </source>
</evidence>
<dbReference type="SUPFAM" id="SSF51230">
    <property type="entry name" value="Single hybrid motif"/>
    <property type="match status" value="1"/>
</dbReference>
<dbReference type="Pfam" id="PF00198">
    <property type="entry name" value="2-oxoacid_dh"/>
    <property type="match status" value="1"/>
</dbReference>
<dbReference type="Pfam" id="PF02817">
    <property type="entry name" value="E3_binding"/>
    <property type="match status" value="1"/>
</dbReference>
<dbReference type="SUPFAM" id="SSF47005">
    <property type="entry name" value="Peripheral subunit-binding domain of 2-oxo acid dehydrogenase complex"/>
    <property type="match status" value="1"/>
</dbReference>
<dbReference type="InterPro" id="IPR050743">
    <property type="entry name" value="2-oxoacid_DH_E2_comp"/>
</dbReference>
<dbReference type="PANTHER" id="PTHR43178:SF5">
    <property type="entry name" value="LIPOAMIDE ACYLTRANSFERASE COMPONENT OF BRANCHED-CHAIN ALPHA-KETO ACID DEHYDROGENASE COMPLEX, MITOCHONDRIAL"/>
    <property type="match status" value="1"/>
</dbReference>
<dbReference type="GO" id="GO:0031405">
    <property type="term" value="F:lipoic acid binding"/>
    <property type="evidence" value="ECO:0007669"/>
    <property type="project" value="TreeGrafter"/>
</dbReference>
<dbReference type="InterPro" id="IPR023213">
    <property type="entry name" value="CAT-like_dom_sf"/>
</dbReference>
<dbReference type="InterPro" id="IPR000089">
    <property type="entry name" value="Biotin_lipoyl"/>
</dbReference>
<keyword evidence="11" id="KW-1185">Reference proteome</keyword>
<dbReference type="RefSeq" id="WP_054970796.1">
    <property type="nucleotide sequence ID" value="NZ_LJCO01000082.1"/>
</dbReference>
<dbReference type="PROSITE" id="PS50968">
    <property type="entry name" value="BIOTINYL_LIPOYL"/>
    <property type="match status" value="1"/>
</dbReference>
<evidence type="ECO:0000256" key="2">
    <source>
        <dbReference type="ARBA" id="ARBA00007317"/>
    </source>
</evidence>
<dbReference type="AlphaFoldDB" id="A0A0P9ETJ7"/>
<evidence type="ECO:0000313" key="10">
    <source>
        <dbReference type="EMBL" id="KPV42166.1"/>
    </source>
</evidence>
<proteinExistence type="inferred from homology"/>
<keyword evidence="5 6" id="KW-0012">Acyltransferase</keyword>
<feature type="region of interest" description="Disordered" evidence="7">
    <location>
        <begin position="206"/>
        <end position="248"/>
    </location>
</feature>
<comment type="similarity">
    <text evidence="2 6">Belongs to the 2-oxoacid dehydrogenase family.</text>
</comment>
<evidence type="ECO:0000313" key="11">
    <source>
        <dbReference type="Proteomes" id="UP000050482"/>
    </source>
</evidence>
<dbReference type="PATRIC" id="fig|471514.4.peg.1526"/>
<dbReference type="PROSITE" id="PS51826">
    <property type="entry name" value="PSBD"/>
    <property type="match status" value="1"/>
</dbReference>
<dbReference type="InterPro" id="IPR036625">
    <property type="entry name" value="E3-bd_dom_sf"/>
</dbReference>
<dbReference type="STRING" id="471514.AN477_19195"/>
<dbReference type="Gene3D" id="4.10.320.10">
    <property type="entry name" value="E3-binding domain"/>
    <property type="match status" value="1"/>
</dbReference>
<dbReference type="InterPro" id="IPR011053">
    <property type="entry name" value="Single_hybrid_motif"/>
</dbReference>
<evidence type="ECO:0000259" key="9">
    <source>
        <dbReference type="PROSITE" id="PS51826"/>
    </source>
</evidence>
<dbReference type="CDD" id="cd06849">
    <property type="entry name" value="lipoyl_domain"/>
    <property type="match status" value="1"/>
</dbReference>
<dbReference type="Gene3D" id="2.40.50.100">
    <property type="match status" value="1"/>
</dbReference>
<organism evidence="10 11">
    <name type="scientific">Alicyclobacillus ferrooxydans</name>
    <dbReference type="NCBI Taxonomy" id="471514"/>
    <lineage>
        <taxon>Bacteria</taxon>
        <taxon>Bacillati</taxon>
        <taxon>Bacillota</taxon>
        <taxon>Bacilli</taxon>
        <taxon>Bacillales</taxon>
        <taxon>Alicyclobacillaceae</taxon>
        <taxon>Alicyclobacillus</taxon>
    </lineage>
</organism>
<comment type="caution">
    <text evidence="10">The sequence shown here is derived from an EMBL/GenBank/DDBJ whole genome shotgun (WGS) entry which is preliminary data.</text>
</comment>
<keyword evidence="4 6" id="KW-0450">Lipoyl</keyword>
<dbReference type="PANTHER" id="PTHR43178">
    <property type="entry name" value="DIHYDROLIPOAMIDE ACETYLTRANSFERASE COMPONENT OF PYRUVATE DEHYDROGENASE COMPLEX"/>
    <property type="match status" value="1"/>
</dbReference>
<feature type="domain" description="Lipoyl-binding" evidence="8">
    <location>
        <begin position="3"/>
        <end position="78"/>
    </location>
</feature>
<comment type="cofactor">
    <cofactor evidence="1 6">
        <name>(R)-lipoate</name>
        <dbReference type="ChEBI" id="CHEBI:83088"/>
    </cofactor>
</comment>
<reference evidence="10 11" key="1">
    <citation type="submission" date="2015-09" db="EMBL/GenBank/DDBJ databases">
        <title>Draft genome sequence of Alicyclobacillus ferrooxydans DSM 22381.</title>
        <authorList>
            <person name="Hemp J."/>
        </authorList>
    </citation>
    <scope>NUCLEOTIDE SEQUENCE [LARGE SCALE GENOMIC DNA]</scope>
    <source>
        <strain evidence="10 11">TC-34</strain>
    </source>
</reference>
<sequence length="477" mass="53344">MATVEFRLPDVGEGIHEAEIVRWLVQEGERVSELEPIVEVQTDKALVELPAPSSGFIGEIRATPGAIVRVGEVVVTIETTRQSRGNSGSAQGMQRDGFLEGSAQRAGQTRAGHPTSEMSPDLSPADEAQKPNHRPKATPGVRHYAREKGVDLVHVQGTGPDGRILKQDIDDATKVVIQREDGRIVRRRTLDTEEGTGSLLWTAVRQAEKERQRQQRMQEPTDQDDDSVKKPILPKSRQYDEPTRTPTRIPFRGVRRATAEQVKRSAFTVPHVTAFDECDATELVRLRTRWNQALEAEGQRVSYMPFLVKATVSALKAFPYFNARLNEEAQEIELLPDYHMGIAVDTKDGLFVPVLRHADRLTIQEIGEEIYRLSSGARSRTLTAEDLRGSTFSLTNMGPLGSLFATPIINFPEVAILAVHQIQRKPVAINEEVVIRDVLTLSLSFDHRVIDGATAVRFLNHMKRLIEDPERLMLELK</sequence>
<keyword evidence="3 6" id="KW-0808">Transferase</keyword>
<evidence type="ECO:0000256" key="7">
    <source>
        <dbReference type="SAM" id="MobiDB-lite"/>
    </source>
</evidence>
<dbReference type="Proteomes" id="UP000050482">
    <property type="component" value="Unassembled WGS sequence"/>
</dbReference>
<dbReference type="Pfam" id="PF00364">
    <property type="entry name" value="Biotin_lipoyl"/>
    <property type="match status" value="1"/>
</dbReference>
<dbReference type="InterPro" id="IPR004167">
    <property type="entry name" value="PSBD"/>
</dbReference>
<evidence type="ECO:0000256" key="6">
    <source>
        <dbReference type="RuleBase" id="RU003423"/>
    </source>
</evidence>
<evidence type="ECO:0000256" key="3">
    <source>
        <dbReference type="ARBA" id="ARBA00022679"/>
    </source>
</evidence>
<evidence type="ECO:0000256" key="5">
    <source>
        <dbReference type="ARBA" id="ARBA00023315"/>
    </source>
</evidence>
<protein>
    <recommendedName>
        <fullName evidence="6">Dihydrolipoamide acetyltransferase component of pyruvate dehydrogenase complex</fullName>
        <ecNumber evidence="6">2.3.1.-</ecNumber>
    </recommendedName>
</protein>
<dbReference type="EC" id="2.3.1.-" evidence="6"/>
<dbReference type="GO" id="GO:0005737">
    <property type="term" value="C:cytoplasm"/>
    <property type="evidence" value="ECO:0007669"/>
    <property type="project" value="TreeGrafter"/>
</dbReference>
<dbReference type="GO" id="GO:0016407">
    <property type="term" value="F:acetyltransferase activity"/>
    <property type="evidence" value="ECO:0007669"/>
    <property type="project" value="TreeGrafter"/>
</dbReference>
<feature type="region of interest" description="Disordered" evidence="7">
    <location>
        <begin position="101"/>
        <end position="139"/>
    </location>
</feature>
<dbReference type="FunFam" id="3.30.559.10:FF:000007">
    <property type="entry name" value="Dihydrolipoamide acetyltransferase component of pyruvate dehydrogenase complex"/>
    <property type="match status" value="1"/>
</dbReference>
<dbReference type="EMBL" id="LJCO01000082">
    <property type="protein sequence ID" value="KPV42166.1"/>
    <property type="molecule type" value="Genomic_DNA"/>
</dbReference>
<dbReference type="Gene3D" id="3.30.559.10">
    <property type="entry name" value="Chloramphenicol acetyltransferase-like domain"/>
    <property type="match status" value="1"/>
</dbReference>
<name>A0A0P9ETJ7_9BACL</name>
<dbReference type="SUPFAM" id="SSF52777">
    <property type="entry name" value="CoA-dependent acyltransferases"/>
    <property type="match status" value="1"/>
</dbReference>
<dbReference type="InterPro" id="IPR001078">
    <property type="entry name" value="2-oxoacid_DH_actylTfrase"/>
</dbReference>